<feature type="compositionally biased region" description="Basic and acidic residues" evidence="1">
    <location>
        <begin position="1"/>
        <end position="11"/>
    </location>
</feature>
<dbReference type="EMBL" id="JAFIRN010000001">
    <property type="protein sequence ID" value="KAG5856120.1"/>
    <property type="molecule type" value="Genomic_DNA"/>
</dbReference>
<proteinExistence type="predicted"/>
<protein>
    <submittedName>
        <fullName evidence="2">Uncharacterized protein</fullName>
    </submittedName>
</protein>
<comment type="caution">
    <text evidence="2">The sequence shown here is derived from an EMBL/GenBank/DDBJ whole genome shotgun (WGS) entry which is preliminary data.</text>
</comment>
<feature type="compositionally biased region" description="Low complexity" evidence="1">
    <location>
        <begin position="67"/>
        <end position="80"/>
    </location>
</feature>
<keyword evidence="3" id="KW-1185">Reference proteome</keyword>
<evidence type="ECO:0000313" key="3">
    <source>
        <dbReference type="Proteomes" id="UP001044222"/>
    </source>
</evidence>
<accession>A0A9D3MZD6</accession>
<name>A0A9D3MZD6_ANGAN</name>
<dbReference type="AlphaFoldDB" id="A0A9D3MZD6"/>
<organism evidence="2 3">
    <name type="scientific">Anguilla anguilla</name>
    <name type="common">European freshwater eel</name>
    <name type="synonym">Muraena anguilla</name>
    <dbReference type="NCBI Taxonomy" id="7936"/>
    <lineage>
        <taxon>Eukaryota</taxon>
        <taxon>Metazoa</taxon>
        <taxon>Chordata</taxon>
        <taxon>Craniata</taxon>
        <taxon>Vertebrata</taxon>
        <taxon>Euteleostomi</taxon>
        <taxon>Actinopterygii</taxon>
        <taxon>Neopterygii</taxon>
        <taxon>Teleostei</taxon>
        <taxon>Anguilliformes</taxon>
        <taxon>Anguillidae</taxon>
        <taxon>Anguilla</taxon>
    </lineage>
</organism>
<feature type="region of interest" description="Disordered" evidence="1">
    <location>
        <begin position="1"/>
        <end position="80"/>
    </location>
</feature>
<gene>
    <name evidence="2" type="ORF">ANANG_G00004650</name>
</gene>
<reference evidence="2" key="1">
    <citation type="submission" date="2021-01" db="EMBL/GenBank/DDBJ databases">
        <title>A chromosome-scale assembly of European eel, Anguilla anguilla.</title>
        <authorList>
            <person name="Henkel C."/>
            <person name="Jong-Raadsen S.A."/>
            <person name="Dufour S."/>
            <person name="Weltzien F.-A."/>
            <person name="Palstra A.P."/>
            <person name="Pelster B."/>
            <person name="Spaink H.P."/>
            <person name="Van Den Thillart G.E."/>
            <person name="Jansen H."/>
            <person name="Zahm M."/>
            <person name="Klopp C."/>
            <person name="Cedric C."/>
            <person name="Louis A."/>
            <person name="Berthelot C."/>
            <person name="Parey E."/>
            <person name="Roest Crollius H."/>
            <person name="Montfort J."/>
            <person name="Robinson-Rechavi M."/>
            <person name="Bucao C."/>
            <person name="Bouchez O."/>
            <person name="Gislard M."/>
            <person name="Lluch J."/>
            <person name="Milhes M."/>
            <person name="Lampietro C."/>
            <person name="Lopez Roques C."/>
            <person name="Donnadieu C."/>
            <person name="Braasch I."/>
            <person name="Desvignes T."/>
            <person name="Postlethwait J."/>
            <person name="Bobe J."/>
            <person name="Guiguen Y."/>
            <person name="Dirks R."/>
        </authorList>
    </citation>
    <scope>NUCLEOTIDE SEQUENCE</scope>
    <source>
        <strain evidence="2">Tag_6206</strain>
        <tissue evidence="2">Liver</tissue>
    </source>
</reference>
<dbReference type="Proteomes" id="UP001044222">
    <property type="component" value="Unassembled WGS sequence"/>
</dbReference>
<evidence type="ECO:0000256" key="1">
    <source>
        <dbReference type="SAM" id="MobiDB-lite"/>
    </source>
</evidence>
<evidence type="ECO:0000313" key="2">
    <source>
        <dbReference type="EMBL" id="KAG5856120.1"/>
    </source>
</evidence>
<sequence length="80" mass="8319">MDPKPAGEKNRPRYFSNVKTRLGSKLPASAPPPGFPLGPWEPHCSRSGPAREGGASQNRPQGHAPLTSPTSGTPSCGSTI</sequence>